<accession>A0A7S6RBX0</accession>
<reference evidence="3" key="1">
    <citation type="submission" date="2020-10" db="EMBL/GenBank/DDBJ databases">
        <title>Genome-based taxonomic classification of the species Anabaenopsis elenkinii.</title>
        <authorList>
            <person name="Delbaje E."/>
            <person name="Andreote A.P.D."/>
            <person name="Pellegrinetti T.A."/>
            <person name="Cruz R.B."/>
            <person name="Branco L.H.Z."/>
            <person name="Fiore M.F."/>
        </authorList>
    </citation>
    <scope>NUCLEOTIDE SEQUENCE [LARGE SCALE GENOMIC DNA]</scope>
    <source>
        <strain evidence="3">CCIBt3563</strain>
    </source>
</reference>
<evidence type="ECO:0000313" key="3">
    <source>
        <dbReference type="Proteomes" id="UP000593846"/>
    </source>
</evidence>
<dbReference type="KEGG" id="aee:IM676_15320"/>
<dbReference type="EMBL" id="CP063311">
    <property type="protein sequence ID" value="QOV22053.1"/>
    <property type="molecule type" value="Genomic_DNA"/>
</dbReference>
<protein>
    <submittedName>
        <fullName evidence="2">Uncharacterized protein</fullName>
    </submittedName>
</protein>
<feature type="signal peptide" evidence="1">
    <location>
        <begin position="1"/>
        <end position="22"/>
    </location>
</feature>
<evidence type="ECO:0000256" key="1">
    <source>
        <dbReference type="SAM" id="SignalP"/>
    </source>
</evidence>
<evidence type="ECO:0000313" key="2">
    <source>
        <dbReference type="EMBL" id="QOV22053.1"/>
    </source>
</evidence>
<dbReference type="RefSeq" id="WP_200987691.1">
    <property type="nucleotide sequence ID" value="NZ_CP063311.1"/>
</dbReference>
<gene>
    <name evidence="2" type="ORF">IM676_15320</name>
</gene>
<dbReference type="PROSITE" id="PS51257">
    <property type="entry name" value="PROKAR_LIPOPROTEIN"/>
    <property type="match status" value="1"/>
</dbReference>
<dbReference type="Proteomes" id="UP000593846">
    <property type="component" value="Chromosome"/>
</dbReference>
<sequence>MKKQTFLLNLAVALACFTYLAAAPNRAYAGKEIVPGSSADSASLIGDKEIVPGTGIDSASSMGGIVPARGVNVQVVNNGNASGTVLRITPEVQNNLNTVLDQLLSASLAKNTPSDSIQYILQGEDNIHQVKSSIVSLEVSPSPVTSLVNALSELTGADRNVDINKLNDALNAYNQIVLESSPVVLQALAKNPSFTAVNHLLSQLRVALNQN</sequence>
<dbReference type="AlphaFoldDB" id="A0A7S6RBX0"/>
<keyword evidence="3" id="KW-1185">Reference proteome</keyword>
<organism evidence="2 3">
    <name type="scientific">Anabaenopsis elenkinii CCIBt3563</name>
    <dbReference type="NCBI Taxonomy" id="2779889"/>
    <lineage>
        <taxon>Bacteria</taxon>
        <taxon>Bacillati</taxon>
        <taxon>Cyanobacteriota</taxon>
        <taxon>Cyanophyceae</taxon>
        <taxon>Nostocales</taxon>
        <taxon>Nodulariaceae</taxon>
        <taxon>Anabaenopsis</taxon>
    </lineage>
</organism>
<proteinExistence type="predicted"/>
<keyword evidence="1" id="KW-0732">Signal</keyword>
<name>A0A7S6RBX0_9CYAN</name>
<feature type="chain" id="PRO_5032555586" evidence="1">
    <location>
        <begin position="23"/>
        <end position="211"/>
    </location>
</feature>